<dbReference type="GO" id="GO:0008168">
    <property type="term" value="F:methyltransferase activity"/>
    <property type="evidence" value="ECO:0007669"/>
    <property type="project" value="UniProtKB-KW"/>
</dbReference>
<dbReference type="SUPFAM" id="SSF53335">
    <property type="entry name" value="S-adenosyl-L-methionine-dependent methyltransferases"/>
    <property type="match status" value="1"/>
</dbReference>
<reference evidence="3" key="1">
    <citation type="submission" date="2022-10" db="EMBL/GenBank/DDBJ databases">
        <authorList>
            <person name="Chen Y."/>
            <person name="Dougan E. K."/>
            <person name="Chan C."/>
            <person name="Rhodes N."/>
            <person name="Thang M."/>
        </authorList>
    </citation>
    <scope>NUCLEOTIDE SEQUENCE</scope>
</reference>
<keyword evidence="4" id="KW-0808">Transferase</keyword>
<dbReference type="GO" id="GO:0032259">
    <property type="term" value="P:methylation"/>
    <property type="evidence" value="ECO:0007669"/>
    <property type="project" value="UniProtKB-KW"/>
</dbReference>
<evidence type="ECO:0000313" key="4">
    <source>
        <dbReference type="EMBL" id="CAL4788436.1"/>
    </source>
</evidence>
<dbReference type="Gene3D" id="3.40.50.150">
    <property type="entry name" value="Vaccinia Virus protein VP39"/>
    <property type="match status" value="1"/>
</dbReference>
<dbReference type="PANTHER" id="PTHR34203">
    <property type="entry name" value="METHYLTRANSFERASE, FKBM FAMILY PROTEIN"/>
    <property type="match status" value="1"/>
</dbReference>
<dbReference type="EMBL" id="CAMXCT020002890">
    <property type="protein sequence ID" value="CAL1154499.1"/>
    <property type="molecule type" value="Genomic_DNA"/>
</dbReference>
<sequence length="452" mass="50902">MFETHRDLKGTAWSKETIHSVVSNLNSRGFDCYWAGGNGNLASITWCYHTSFEKVGWGNIACVKRGDVWWQVMESFDPNARFTMSRAKPLEAPTEEPMPKVQPEETTPEPFNATVIDSKAINAMVAEGAFVQLPGVQKRCADPRNRRIKGCKYPRERCKLSYWHVLGEQGTSCPGTSWLEDLVQADPDPHKVIVNIGCNSGQDSIAWLQRFDQNHFWNRRKWSDVLPEYKSPCRLEAHIRKPPRYNSSATPMAFCVDAMPFTVHVLKETRHRAKYDPKDTESVGKLKILQRAITDVAGAGTTMEFLNAPVGHGAAEARIRVPAATVDGLVETLHLSKVDVLIVSTDGSDPAVLRGAQNTLRSVRYLMFETHRDLQSTDWSNHTVFSVVNELNNFGFDCYWAGNNGNLSSITSCYQSFFEKLGWGNIACVKRDDVWWQVLEKHDPNTLAFVTA</sequence>
<gene>
    <name evidence="3" type="ORF">C1SCF055_LOCUS27197</name>
</gene>
<protein>
    <submittedName>
        <fullName evidence="4">Methyltransferase FkbM domain-containing protein</fullName>
    </submittedName>
</protein>
<dbReference type="AlphaFoldDB" id="A0A9P1D0F8"/>
<dbReference type="PANTHER" id="PTHR34203:SF15">
    <property type="entry name" value="SLL1173 PROTEIN"/>
    <property type="match status" value="1"/>
</dbReference>
<evidence type="ECO:0000313" key="5">
    <source>
        <dbReference type="Proteomes" id="UP001152797"/>
    </source>
</evidence>
<evidence type="ECO:0000256" key="1">
    <source>
        <dbReference type="SAM" id="MobiDB-lite"/>
    </source>
</evidence>
<comment type="caution">
    <text evidence="3">The sequence shown here is derived from an EMBL/GenBank/DDBJ whole genome shotgun (WGS) entry which is preliminary data.</text>
</comment>
<dbReference type="EMBL" id="CAMXCT030002890">
    <property type="protein sequence ID" value="CAL4788436.1"/>
    <property type="molecule type" value="Genomic_DNA"/>
</dbReference>
<dbReference type="InterPro" id="IPR029063">
    <property type="entry name" value="SAM-dependent_MTases_sf"/>
</dbReference>
<reference evidence="4 5" key="2">
    <citation type="submission" date="2024-05" db="EMBL/GenBank/DDBJ databases">
        <authorList>
            <person name="Chen Y."/>
            <person name="Shah S."/>
            <person name="Dougan E. K."/>
            <person name="Thang M."/>
            <person name="Chan C."/>
        </authorList>
    </citation>
    <scope>NUCLEOTIDE SEQUENCE [LARGE SCALE GENOMIC DNA]</scope>
</reference>
<dbReference type="EMBL" id="CAMXCT010002890">
    <property type="protein sequence ID" value="CAI4001124.1"/>
    <property type="molecule type" value="Genomic_DNA"/>
</dbReference>
<evidence type="ECO:0000313" key="3">
    <source>
        <dbReference type="EMBL" id="CAI4001124.1"/>
    </source>
</evidence>
<dbReference type="InterPro" id="IPR006342">
    <property type="entry name" value="FkbM_mtfrase"/>
</dbReference>
<dbReference type="InterPro" id="IPR052514">
    <property type="entry name" value="SAM-dependent_MTase"/>
</dbReference>
<name>A0A9P1D0F8_9DINO</name>
<dbReference type="OrthoDB" id="530233at2759"/>
<dbReference type="Proteomes" id="UP001152797">
    <property type="component" value="Unassembled WGS sequence"/>
</dbReference>
<organism evidence="3">
    <name type="scientific">Cladocopium goreaui</name>
    <dbReference type="NCBI Taxonomy" id="2562237"/>
    <lineage>
        <taxon>Eukaryota</taxon>
        <taxon>Sar</taxon>
        <taxon>Alveolata</taxon>
        <taxon>Dinophyceae</taxon>
        <taxon>Suessiales</taxon>
        <taxon>Symbiodiniaceae</taxon>
        <taxon>Cladocopium</taxon>
    </lineage>
</organism>
<evidence type="ECO:0000259" key="2">
    <source>
        <dbReference type="Pfam" id="PF05050"/>
    </source>
</evidence>
<feature type="domain" description="Methyltransferase FkbM" evidence="2">
    <location>
        <begin position="306"/>
        <end position="382"/>
    </location>
</feature>
<keyword evidence="5" id="KW-1185">Reference proteome</keyword>
<keyword evidence="4" id="KW-0489">Methyltransferase</keyword>
<proteinExistence type="predicted"/>
<feature type="region of interest" description="Disordered" evidence="1">
    <location>
        <begin position="90"/>
        <end position="109"/>
    </location>
</feature>
<accession>A0A9P1D0F8</accession>
<dbReference type="Pfam" id="PF05050">
    <property type="entry name" value="Methyltransf_21"/>
    <property type="match status" value="1"/>
</dbReference>